<evidence type="ECO:0000313" key="1">
    <source>
        <dbReference type="EMBL" id="BAU52912.1"/>
    </source>
</evidence>
<name>A0A110B460_9SPHI</name>
<dbReference type="AlphaFoldDB" id="A0A110B460"/>
<gene>
    <name evidence="1" type="ORF">MgSA37_01076</name>
</gene>
<reference evidence="1 2" key="1">
    <citation type="submission" date="2015-12" db="EMBL/GenBank/DDBJ databases">
        <title>Genome sequence of Mucilaginibacter gotjawali.</title>
        <authorList>
            <person name="Lee J.S."/>
            <person name="Lee K.C."/>
            <person name="Kim K.K."/>
            <person name="Lee B.W."/>
        </authorList>
    </citation>
    <scope>NUCLEOTIDE SEQUENCE [LARGE SCALE GENOMIC DNA]</scope>
    <source>
        <strain evidence="1 2">SA3-7</strain>
    </source>
</reference>
<protein>
    <submittedName>
        <fullName evidence="1">Uncharacterized protein</fullName>
    </submittedName>
</protein>
<organism evidence="1 2">
    <name type="scientific">Mucilaginibacter gotjawali</name>
    <dbReference type="NCBI Taxonomy" id="1550579"/>
    <lineage>
        <taxon>Bacteria</taxon>
        <taxon>Pseudomonadati</taxon>
        <taxon>Bacteroidota</taxon>
        <taxon>Sphingobacteriia</taxon>
        <taxon>Sphingobacteriales</taxon>
        <taxon>Sphingobacteriaceae</taxon>
        <taxon>Mucilaginibacter</taxon>
    </lineage>
</organism>
<accession>A0A110B460</accession>
<proteinExistence type="predicted"/>
<dbReference type="EMBL" id="AP017313">
    <property type="protein sequence ID" value="BAU52912.1"/>
    <property type="molecule type" value="Genomic_DNA"/>
</dbReference>
<keyword evidence="2" id="KW-1185">Reference proteome</keyword>
<sequence>MKIQEQKIYQLMGVIALFVISMGVSTYINALNKAELHKTRQAEFGNLVFKGKVIHVRFYEFMKSKCYQVCVKLDSAGVKDFSVYNDDDAIKIKDGIATFAAGHLDKTFGPVDSVAVNVNHSGKVFLYYRDKSFIKFDDFSFEHFGMKKSDLNFCF</sequence>
<dbReference type="RefSeq" id="WP_096350175.1">
    <property type="nucleotide sequence ID" value="NZ_AP017313.1"/>
</dbReference>
<dbReference type="Proteomes" id="UP000218263">
    <property type="component" value="Chromosome"/>
</dbReference>
<dbReference type="KEGG" id="mgot:MgSA37_01076"/>
<evidence type="ECO:0000313" key="2">
    <source>
        <dbReference type="Proteomes" id="UP000218263"/>
    </source>
</evidence>